<reference evidence="2 3" key="1">
    <citation type="journal article" date="2019" name="Int. J. Syst. Evol. Microbiol.">
        <title>The Global Catalogue of Microorganisms (GCM) 10K type strain sequencing project: providing services to taxonomists for standard genome sequencing and annotation.</title>
        <authorList>
            <consortium name="The Broad Institute Genomics Platform"/>
            <consortium name="The Broad Institute Genome Sequencing Center for Infectious Disease"/>
            <person name="Wu L."/>
            <person name="Ma J."/>
        </authorList>
    </citation>
    <scope>NUCLEOTIDE SEQUENCE [LARGE SCALE GENOMIC DNA]</scope>
    <source>
        <strain evidence="2 3">JCM 3272</strain>
    </source>
</reference>
<name>A0ABN3FCW0_9ACTN</name>
<evidence type="ECO:0000313" key="2">
    <source>
        <dbReference type="EMBL" id="GAA2327447.1"/>
    </source>
</evidence>
<evidence type="ECO:0000256" key="1">
    <source>
        <dbReference type="SAM" id="MobiDB-lite"/>
    </source>
</evidence>
<dbReference type="Proteomes" id="UP001501444">
    <property type="component" value="Unassembled WGS sequence"/>
</dbReference>
<gene>
    <name evidence="2" type="ORF">GCM10010170_003170</name>
</gene>
<dbReference type="EMBL" id="BAAARV010000004">
    <property type="protein sequence ID" value="GAA2327447.1"/>
    <property type="molecule type" value="Genomic_DNA"/>
</dbReference>
<dbReference type="RefSeq" id="WP_344610356.1">
    <property type="nucleotide sequence ID" value="NZ_BAAARV010000004.1"/>
</dbReference>
<sequence length="83" mass="9203">MITVDGVDYGTAAEIAAELACPDVDADLVYSWGRRSLIERIHRPGRGRGTTWYRLDQAAAAELRTRESRRGRRRSLDTGQAAA</sequence>
<keyword evidence="3" id="KW-1185">Reference proteome</keyword>
<comment type="caution">
    <text evidence="2">The sequence shown here is derived from an EMBL/GenBank/DDBJ whole genome shotgun (WGS) entry which is preliminary data.</text>
</comment>
<organism evidence="2 3">
    <name type="scientific">Dactylosporangium salmoneum</name>
    <dbReference type="NCBI Taxonomy" id="53361"/>
    <lineage>
        <taxon>Bacteria</taxon>
        <taxon>Bacillati</taxon>
        <taxon>Actinomycetota</taxon>
        <taxon>Actinomycetes</taxon>
        <taxon>Micromonosporales</taxon>
        <taxon>Micromonosporaceae</taxon>
        <taxon>Dactylosporangium</taxon>
    </lineage>
</organism>
<protein>
    <submittedName>
        <fullName evidence="2">Uncharacterized protein</fullName>
    </submittedName>
</protein>
<proteinExistence type="predicted"/>
<accession>A0ABN3FCW0</accession>
<evidence type="ECO:0000313" key="3">
    <source>
        <dbReference type="Proteomes" id="UP001501444"/>
    </source>
</evidence>
<feature type="region of interest" description="Disordered" evidence="1">
    <location>
        <begin position="64"/>
        <end position="83"/>
    </location>
</feature>